<dbReference type="Proteomes" id="UP000241540">
    <property type="component" value="Unassembled WGS sequence"/>
</dbReference>
<comment type="caution">
    <text evidence="2">The sequence shown here is derived from an EMBL/GenBank/DDBJ whole genome shotgun (WGS) entry which is preliminary data.</text>
</comment>
<sequence length="257" mass="29784">MKALSDLAKRNLKTKNAIVEEKHGLYCENCKRKYDWYKFENGKEFRHGCDCEMIKLGKQATAKRKQKKLNNLFNQFEINDDLQQATVNKYEVNNEMQQYAKETAIEYINTFNTAKGKSLILQGTYGTGKTHLAYAIAKAVKAKGYSVVFMHIPHLMERIKATYNKNSTETTEELVEMLSNVDLLVLDDIGTENTPHALSKIYSIVDNRLGMNNIYTTNLMNKELNQNTDWQRINSRMQNNARRVKMIGEDYRGKDAW</sequence>
<proteinExistence type="predicted"/>
<protein>
    <submittedName>
        <fullName evidence="2">DNA replication protein DnaC</fullName>
    </submittedName>
</protein>
<dbReference type="Gene3D" id="3.40.50.300">
    <property type="entry name" value="P-loop containing nucleotide triphosphate hydrolases"/>
    <property type="match status" value="1"/>
</dbReference>
<dbReference type="PANTHER" id="PTHR30050">
    <property type="entry name" value="CHROMOSOMAL REPLICATION INITIATOR PROTEIN DNAA"/>
    <property type="match status" value="1"/>
</dbReference>
<dbReference type="CDD" id="cd00009">
    <property type="entry name" value="AAA"/>
    <property type="match status" value="1"/>
</dbReference>
<dbReference type="InterPro" id="IPR002611">
    <property type="entry name" value="IstB_ATP-bd"/>
</dbReference>
<dbReference type="GO" id="GO:0005524">
    <property type="term" value="F:ATP binding"/>
    <property type="evidence" value="ECO:0007669"/>
    <property type="project" value="InterPro"/>
</dbReference>
<dbReference type="GO" id="GO:0006260">
    <property type="term" value="P:DNA replication"/>
    <property type="evidence" value="ECO:0007669"/>
    <property type="project" value="TreeGrafter"/>
</dbReference>
<dbReference type="EMBL" id="PZHX01000010">
    <property type="protein sequence ID" value="PTK30792.1"/>
    <property type="molecule type" value="Genomic_DNA"/>
</dbReference>
<name>A0A974QNA9_STAHO</name>
<dbReference type="SUPFAM" id="SSF52540">
    <property type="entry name" value="P-loop containing nucleoside triphosphate hydrolases"/>
    <property type="match status" value="1"/>
</dbReference>
<dbReference type="Pfam" id="PF01695">
    <property type="entry name" value="IstB_IS21"/>
    <property type="match status" value="1"/>
</dbReference>
<dbReference type="InterPro" id="IPR027417">
    <property type="entry name" value="P-loop_NTPase"/>
</dbReference>
<evidence type="ECO:0000259" key="1">
    <source>
        <dbReference type="Pfam" id="PF01695"/>
    </source>
</evidence>
<feature type="domain" description="IstB-like ATP-binding" evidence="1">
    <location>
        <begin position="58"/>
        <end position="254"/>
    </location>
</feature>
<accession>A0A974QNA9</accession>
<evidence type="ECO:0000313" key="3">
    <source>
        <dbReference type="Proteomes" id="UP000241540"/>
    </source>
</evidence>
<dbReference type="RefSeq" id="WP_107640168.1">
    <property type="nucleotide sequence ID" value="NZ_PZHX01000010.1"/>
</dbReference>
<gene>
    <name evidence="2" type="ORF">BUZ51_06130</name>
</gene>
<dbReference type="AlphaFoldDB" id="A0A974QNA9"/>
<dbReference type="PANTHER" id="PTHR30050:SF4">
    <property type="entry name" value="ATP-BINDING PROTEIN RV3427C IN INSERTION SEQUENCE-RELATED"/>
    <property type="match status" value="1"/>
</dbReference>
<organism evidence="2 3">
    <name type="scientific">Staphylococcus hominis</name>
    <dbReference type="NCBI Taxonomy" id="1290"/>
    <lineage>
        <taxon>Bacteria</taxon>
        <taxon>Bacillati</taxon>
        <taxon>Bacillota</taxon>
        <taxon>Bacilli</taxon>
        <taxon>Bacillales</taxon>
        <taxon>Staphylococcaceae</taxon>
        <taxon>Staphylococcus</taxon>
    </lineage>
</organism>
<reference evidence="2 3" key="1">
    <citation type="journal article" date="2016" name="Front. Microbiol.">
        <title>Comprehensive Phylogenetic Analysis of Bovine Non-aureus Staphylococci Species Based on Whole-Genome Sequencing.</title>
        <authorList>
            <person name="Naushad S."/>
            <person name="Barkema H.W."/>
            <person name="Luby C."/>
            <person name="Condas L.A."/>
            <person name="Nobrega D.B."/>
            <person name="Carson D.A."/>
            <person name="De Buck J."/>
        </authorList>
    </citation>
    <scope>NUCLEOTIDE SEQUENCE [LARGE SCALE GENOMIC DNA]</scope>
    <source>
        <strain evidence="2 3">SNUC 5336</strain>
    </source>
</reference>
<evidence type="ECO:0000313" key="2">
    <source>
        <dbReference type="EMBL" id="PTK30792.1"/>
    </source>
</evidence>